<dbReference type="GO" id="GO:0044718">
    <property type="term" value="P:siderophore transmembrane transport"/>
    <property type="evidence" value="ECO:0007669"/>
    <property type="project" value="TreeGrafter"/>
</dbReference>
<dbReference type="Gene3D" id="2.170.130.10">
    <property type="entry name" value="TonB-dependent receptor, plug domain"/>
    <property type="match status" value="1"/>
</dbReference>
<dbReference type="Gene3D" id="2.60.40.1120">
    <property type="entry name" value="Carboxypeptidase-like, regulatory domain"/>
    <property type="match status" value="1"/>
</dbReference>
<gene>
    <name evidence="15" type="ORF">SAMN04488027_10532</name>
</gene>
<dbReference type="SUPFAM" id="SSF56935">
    <property type="entry name" value="Porins"/>
    <property type="match status" value="1"/>
</dbReference>
<keyword evidence="7 10" id="KW-0472">Membrane</keyword>
<keyword evidence="5 12" id="KW-0732">Signal</keyword>
<evidence type="ECO:0000256" key="2">
    <source>
        <dbReference type="ARBA" id="ARBA00022448"/>
    </source>
</evidence>
<dbReference type="EMBL" id="FNCW01000005">
    <property type="protein sequence ID" value="SDG67670.1"/>
    <property type="molecule type" value="Genomic_DNA"/>
</dbReference>
<keyword evidence="8" id="KW-0675">Receptor</keyword>
<keyword evidence="9 10" id="KW-0998">Cell outer membrane</keyword>
<dbReference type="SUPFAM" id="SSF49464">
    <property type="entry name" value="Carboxypeptidase regulatory domain-like"/>
    <property type="match status" value="1"/>
</dbReference>
<comment type="similarity">
    <text evidence="10 11">Belongs to the TonB-dependent receptor family.</text>
</comment>
<evidence type="ECO:0000256" key="1">
    <source>
        <dbReference type="ARBA" id="ARBA00004571"/>
    </source>
</evidence>
<feature type="signal peptide" evidence="12">
    <location>
        <begin position="1"/>
        <end position="19"/>
    </location>
</feature>
<sequence>MKIHFSMLFCLFMSITSFAQNTTVRGTVLEAGTQKPLKGTSVVLRGTNVGAVSDSEGKYMLKNIDPGTYVLDVFYIGYETVSREIVINAGDALVENFSLSESSAMIDEVVISANRRPQKVTRAPATVNIINSEDIDRYAGNPAELAARQKGVDYVRTGVQGIGLNIRGFNSAFNSKNLQVEDGRISSLIATGLPFGSFSTITRDDIERNEIILGPNAALYGPNAHNGLISTITKDPRSSEGTTIAVAGGNQEQFNVRARHAQVVSDKFAFKVWGERQQGEEFNYVDSVYVGTTAYPELELDRDFSVTRYGATTYYSFNERTDLIASYGHSNNNSLGVTNAGRNQIKDWSIDYAQLKFVSPRVYANVYHHWSNTDDTYAINQRTQNYVSFINNGFSEEEARSRSFTESFFPIAGAPGGGVTLPRGAVFKDASRRLNAEAQYNNQIGNLLYVAGAQFQQDRADSQGTYLLDQDGAIIIDQTGFYGQLEYNIEDIDLDILLVGRYDNHELYGGNFIPKAALVKNYDFGSFRLTYGKGIAAPSILNLSGNLFGGLVLGNGEGFTLQDGTQIPELSVETIRSLEAGYKGKLLGDKLFVDVNAYYNVSEDFLSPLLNIAQPGNPVVSRGGVPIGDVTPGANGGFVLTYLNFGEVDTYGADLGLNYYLNDRNRLAFNYSYFDYTLDESDPANDANKDGIVTKTDLPINTPRHKANLGYYYTGDKFFGSIFSRWVQEYDFFSGINVAAETQDIDGDGINEIVENARVGRTWNYGPLGGFVNFDLNLGYNINDNLTLGASVTNIFDSEVREFVASPSIGRLYLVELKYQFGQNKRNKM</sequence>
<evidence type="ECO:0000313" key="15">
    <source>
        <dbReference type="EMBL" id="SDG67670.1"/>
    </source>
</evidence>
<feature type="domain" description="TonB-dependent receptor plug" evidence="14">
    <location>
        <begin position="121"/>
        <end position="227"/>
    </location>
</feature>
<keyword evidence="2 10" id="KW-0813">Transport</keyword>
<dbReference type="OrthoDB" id="9795928at2"/>
<dbReference type="Proteomes" id="UP000199296">
    <property type="component" value="Unassembled WGS sequence"/>
</dbReference>
<dbReference type="PANTHER" id="PTHR30069">
    <property type="entry name" value="TONB-DEPENDENT OUTER MEMBRANE RECEPTOR"/>
    <property type="match status" value="1"/>
</dbReference>
<dbReference type="Pfam" id="PF13715">
    <property type="entry name" value="CarbopepD_reg_2"/>
    <property type="match status" value="1"/>
</dbReference>
<dbReference type="PANTHER" id="PTHR30069:SF29">
    <property type="entry name" value="HEMOGLOBIN AND HEMOGLOBIN-HAPTOGLOBIN-BINDING PROTEIN 1-RELATED"/>
    <property type="match status" value="1"/>
</dbReference>
<proteinExistence type="inferred from homology"/>
<dbReference type="STRING" id="470826.SAMN04488027_10532"/>
<dbReference type="InterPro" id="IPR036942">
    <property type="entry name" value="Beta-barrel_TonB_sf"/>
</dbReference>
<dbReference type="PROSITE" id="PS52016">
    <property type="entry name" value="TONB_DEPENDENT_REC_3"/>
    <property type="match status" value="1"/>
</dbReference>
<feature type="chain" id="PRO_5011534875" evidence="12">
    <location>
        <begin position="20"/>
        <end position="829"/>
    </location>
</feature>
<dbReference type="InterPro" id="IPR039426">
    <property type="entry name" value="TonB-dep_rcpt-like"/>
</dbReference>
<keyword evidence="16" id="KW-1185">Reference proteome</keyword>
<evidence type="ECO:0000256" key="11">
    <source>
        <dbReference type="RuleBase" id="RU003357"/>
    </source>
</evidence>
<keyword evidence="3 10" id="KW-1134">Transmembrane beta strand</keyword>
<feature type="domain" description="TonB-dependent receptor-like beta-barrel" evidence="13">
    <location>
        <begin position="310"/>
        <end position="795"/>
    </location>
</feature>
<dbReference type="InterPro" id="IPR012910">
    <property type="entry name" value="Plug_dom"/>
</dbReference>
<evidence type="ECO:0000256" key="3">
    <source>
        <dbReference type="ARBA" id="ARBA00022452"/>
    </source>
</evidence>
<evidence type="ECO:0000256" key="4">
    <source>
        <dbReference type="ARBA" id="ARBA00022692"/>
    </source>
</evidence>
<dbReference type="GO" id="GO:0009279">
    <property type="term" value="C:cell outer membrane"/>
    <property type="evidence" value="ECO:0007669"/>
    <property type="project" value="UniProtKB-SubCell"/>
</dbReference>
<keyword evidence="6 11" id="KW-0798">TonB box</keyword>
<evidence type="ECO:0000259" key="14">
    <source>
        <dbReference type="Pfam" id="PF07715"/>
    </source>
</evidence>
<name>A0A1G7W989_9FLAO</name>
<accession>A0A1G7W989</accession>
<dbReference type="Gene3D" id="2.40.170.20">
    <property type="entry name" value="TonB-dependent receptor, beta-barrel domain"/>
    <property type="match status" value="1"/>
</dbReference>
<dbReference type="InterPro" id="IPR037066">
    <property type="entry name" value="Plug_dom_sf"/>
</dbReference>
<dbReference type="Pfam" id="PF00593">
    <property type="entry name" value="TonB_dep_Rec_b-barrel"/>
    <property type="match status" value="1"/>
</dbReference>
<evidence type="ECO:0000259" key="13">
    <source>
        <dbReference type="Pfam" id="PF00593"/>
    </source>
</evidence>
<dbReference type="GO" id="GO:0015344">
    <property type="term" value="F:siderophore uptake transmembrane transporter activity"/>
    <property type="evidence" value="ECO:0007669"/>
    <property type="project" value="TreeGrafter"/>
</dbReference>
<comment type="subcellular location">
    <subcellularLocation>
        <location evidence="1 10">Cell outer membrane</location>
        <topology evidence="1 10">Multi-pass membrane protein</topology>
    </subcellularLocation>
</comment>
<protein>
    <submittedName>
        <fullName evidence="15">Iron complex outermembrane recepter protein</fullName>
    </submittedName>
</protein>
<evidence type="ECO:0000256" key="10">
    <source>
        <dbReference type="PROSITE-ProRule" id="PRU01360"/>
    </source>
</evidence>
<dbReference type="AlphaFoldDB" id="A0A1G7W989"/>
<evidence type="ECO:0000256" key="6">
    <source>
        <dbReference type="ARBA" id="ARBA00023077"/>
    </source>
</evidence>
<dbReference type="Pfam" id="PF07715">
    <property type="entry name" value="Plug"/>
    <property type="match status" value="1"/>
</dbReference>
<dbReference type="InterPro" id="IPR000531">
    <property type="entry name" value="Beta-barrel_TonB"/>
</dbReference>
<evidence type="ECO:0000313" key="16">
    <source>
        <dbReference type="Proteomes" id="UP000199296"/>
    </source>
</evidence>
<evidence type="ECO:0000256" key="12">
    <source>
        <dbReference type="SAM" id="SignalP"/>
    </source>
</evidence>
<reference evidence="15 16" key="1">
    <citation type="submission" date="2016-10" db="EMBL/GenBank/DDBJ databases">
        <authorList>
            <person name="de Groot N.N."/>
        </authorList>
    </citation>
    <scope>NUCLEOTIDE SEQUENCE [LARGE SCALE GENOMIC DNA]</scope>
    <source>
        <strain evidence="15 16">DSM 19803</strain>
    </source>
</reference>
<keyword evidence="4 10" id="KW-0812">Transmembrane</keyword>
<evidence type="ECO:0000256" key="5">
    <source>
        <dbReference type="ARBA" id="ARBA00022729"/>
    </source>
</evidence>
<evidence type="ECO:0000256" key="9">
    <source>
        <dbReference type="ARBA" id="ARBA00023237"/>
    </source>
</evidence>
<evidence type="ECO:0000256" key="7">
    <source>
        <dbReference type="ARBA" id="ARBA00023136"/>
    </source>
</evidence>
<organism evidence="15 16">
    <name type="scientific">Psychroflexus sediminis</name>
    <dbReference type="NCBI Taxonomy" id="470826"/>
    <lineage>
        <taxon>Bacteria</taxon>
        <taxon>Pseudomonadati</taxon>
        <taxon>Bacteroidota</taxon>
        <taxon>Flavobacteriia</taxon>
        <taxon>Flavobacteriales</taxon>
        <taxon>Flavobacteriaceae</taxon>
        <taxon>Psychroflexus</taxon>
    </lineage>
</organism>
<evidence type="ECO:0000256" key="8">
    <source>
        <dbReference type="ARBA" id="ARBA00023170"/>
    </source>
</evidence>
<dbReference type="InterPro" id="IPR008969">
    <property type="entry name" value="CarboxyPept-like_regulatory"/>
</dbReference>